<dbReference type="GO" id="GO:0045259">
    <property type="term" value="C:proton-transporting ATP synthase complex"/>
    <property type="evidence" value="ECO:0007669"/>
    <property type="project" value="UniProtKB-KW"/>
</dbReference>
<evidence type="ECO:0000256" key="5">
    <source>
        <dbReference type="ARBA" id="ARBA00022781"/>
    </source>
</evidence>
<keyword evidence="7 13" id="KW-0406">Ion transport</keyword>
<evidence type="ECO:0000256" key="11">
    <source>
        <dbReference type="ARBA" id="ARBA00025614"/>
    </source>
</evidence>
<comment type="function">
    <text evidence="10 13">F(1)F(0) ATP synthase produces ATP from ADP in the presence of a proton or sodium gradient. F-type ATPases consist of two structural domains, F(1) containing the extramembraneous catalytic core and F(0) containing the membrane proton channel, linked together by a central stalk and a peripheral stalk. During catalysis, ATP synthesis in the catalytic domain of F(1) is coupled via a rotary mechanism of the central stalk subunits to proton translocation.</text>
</comment>
<protein>
    <recommendedName>
        <fullName evidence="13">ATP synthase subunit b</fullName>
    </recommendedName>
    <alternativeName>
        <fullName evidence="13">ATP synthase F(0) sector subunit b</fullName>
    </alternativeName>
    <alternativeName>
        <fullName evidence="13">ATPase subunit I</fullName>
    </alternativeName>
    <alternativeName>
        <fullName evidence="13">F-type ATPase subunit b</fullName>
        <shortName evidence="13">F-ATPase subunit b</shortName>
    </alternativeName>
</protein>
<keyword evidence="3 13" id="KW-0138">CF(0)</keyword>
<feature type="coiled-coil region" evidence="14">
    <location>
        <begin position="45"/>
        <end position="97"/>
    </location>
</feature>
<proteinExistence type="inferred from homology"/>
<dbReference type="Pfam" id="PF00430">
    <property type="entry name" value="ATP-synt_B"/>
    <property type="match status" value="1"/>
</dbReference>
<evidence type="ECO:0000256" key="10">
    <source>
        <dbReference type="ARBA" id="ARBA00025198"/>
    </source>
</evidence>
<keyword evidence="16" id="KW-1185">Reference proteome</keyword>
<keyword evidence="6 13" id="KW-1133">Transmembrane helix</keyword>
<keyword evidence="5 13" id="KW-0375">Hydrogen ion transport</keyword>
<dbReference type="InterPro" id="IPR017707">
    <property type="entry name" value="Alt_ATP_synth_F0_bsu"/>
</dbReference>
<dbReference type="Proteomes" id="UP000198635">
    <property type="component" value="Unassembled WGS sequence"/>
</dbReference>
<dbReference type="PANTHER" id="PTHR33445:SF2">
    <property type="entry name" value="ATP SYNTHASE SUBUNIT B', CHLOROPLASTIC"/>
    <property type="match status" value="1"/>
</dbReference>
<dbReference type="HAMAP" id="MF_01398">
    <property type="entry name" value="ATP_synth_b_bprime"/>
    <property type="match status" value="1"/>
</dbReference>
<keyword evidence="9 13" id="KW-0066">ATP synthesis</keyword>
<evidence type="ECO:0000256" key="12">
    <source>
        <dbReference type="ARBA" id="ARBA00037847"/>
    </source>
</evidence>
<keyword evidence="13" id="KW-1003">Cell membrane</keyword>
<gene>
    <name evidence="13" type="primary">atpF</name>
    <name evidence="15" type="ORF">SAMN04488082_10528</name>
</gene>
<evidence type="ECO:0000256" key="4">
    <source>
        <dbReference type="ARBA" id="ARBA00022692"/>
    </source>
</evidence>
<keyword evidence="2 13" id="KW-0813">Transport</keyword>
<evidence type="ECO:0000256" key="9">
    <source>
        <dbReference type="ARBA" id="ARBA00023310"/>
    </source>
</evidence>
<evidence type="ECO:0000256" key="3">
    <source>
        <dbReference type="ARBA" id="ARBA00022547"/>
    </source>
</evidence>
<feature type="transmembrane region" description="Helical" evidence="13">
    <location>
        <begin position="6"/>
        <end position="22"/>
    </location>
</feature>
<dbReference type="Pfam" id="PF00213">
    <property type="entry name" value="OSCP"/>
    <property type="match status" value="1"/>
</dbReference>
<evidence type="ECO:0000256" key="1">
    <source>
        <dbReference type="ARBA" id="ARBA00005513"/>
    </source>
</evidence>
<sequence>MLIDWFTVGAQVVNFLVLVWLMKRFLYKPILGAIDAREERIVKELADGERMQAEAAREREEFKRQKKALEDTREEFLETARNEARDERQKLLGQAREDAEAERVRQGEALKRDRDCLLDEIARRTREETYAIARKTLSDLAGASFDERAGQVFADRVRSMDEPSRSDLIADAKSGPLRVRSAFELSEESRATVRSALEEVLEGSAKVHFEIDPDLIGGVEILTGNRKISWSIEEYLTRMQKSMDELFSASEAAAPADDGRGA</sequence>
<keyword evidence="4 13" id="KW-0812">Transmembrane</keyword>
<dbReference type="NCBIfam" id="TIGR03321">
    <property type="entry name" value="alt_F1F0_F0_B"/>
    <property type="match status" value="1"/>
</dbReference>
<evidence type="ECO:0000256" key="2">
    <source>
        <dbReference type="ARBA" id="ARBA00022448"/>
    </source>
</evidence>
<comment type="subcellular location">
    <subcellularLocation>
        <location evidence="13">Cell membrane</location>
        <topology evidence="13">Single-pass membrane protein</topology>
    </subcellularLocation>
    <subcellularLocation>
        <location evidence="12">Endomembrane system</location>
        <topology evidence="12">Single-pass membrane protein</topology>
    </subcellularLocation>
</comment>
<evidence type="ECO:0000313" key="15">
    <source>
        <dbReference type="EMBL" id="SFJ64160.1"/>
    </source>
</evidence>
<evidence type="ECO:0000256" key="8">
    <source>
        <dbReference type="ARBA" id="ARBA00023136"/>
    </source>
</evidence>
<dbReference type="AlphaFoldDB" id="A0A1I3T0H4"/>
<evidence type="ECO:0000256" key="7">
    <source>
        <dbReference type="ARBA" id="ARBA00023065"/>
    </source>
</evidence>
<dbReference type="GO" id="GO:0046933">
    <property type="term" value="F:proton-transporting ATP synthase activity, rotational mechanism"/>
    <property type="evidence" value="ECO:0007669"/>
    <property type="project" value="UniProtKB-UniRule"/>
</dbReference>
<dbReference type="GO" id="GO:0005886">
    <property type="term" value="C:plasma membrane"/>
    <property type="evidence" value="ECO:0007669"/>
    <property type="project" value="UniProtKB-SubCell"/>
</dbReference>
<dbReference type="InterPro" id="IPR002146">
    <property type="entry name" value="ATP_synth_b/b'su_bac/chlpt"/>
</dbReference>
<organism evidence="15 16">
    <name type="scientific">Desulfomicrobium apsheronum</name>
    <dbReference type="NCBI Taxonomy" id="52560"/>
    <lineage>
        <taxon>Bacteria</taxon>
        <taxon>Pseudomonadati</taxon>
        <taxon>Thermodesulfobacteriota</taxon>
        <taxon>Desulfovibrionia</taxon>
        <taxon>Desulfovibrionales</taxon>
        <taxon>Desulfomicrobiaceae</taxon>
        <taxon>Desulfomicrobium</taxon>
    </lineage>
</organism>
<comment type="similarity">
    <text evidence="1 13">Belongs to the ATPase B chain family.</text>
</comment>
<dbReference type="InterPro" id="IPR000711">
    <property type="entry name" value="ATPase_OSCP/dsu"/>
</dbReference>
<evidence type="ECO:0000256" key="14">
    <source>
        <dbReference type="SAM" id="Coils"/>
    </source>
</evidence>
<comment type="function">
    <text evidence="11">Component of the F(0) channel, it forms part of the peripheral stalk, linking F(1) to F(0). The b'-subunit is a diverged and duplicated form of b found in plants and photosynthetic bacteria.</text>
</comment>
<dbReference type="STRING" id="52560.SAMN04488082_10528"/>
<dbReference type="GO" id="GO:0012505">
    <property type="term" value="C:endomembrane system"/>
    <property type="evidence" value="ECO:0007669"/>
    <property type="project" value="UniProtKB-SubCell"/>
</dbReference>
<dbReference type="GO" id="GO:0046961">
    <property type="term" value="F:proton-transporting ATPase activity, rotational mechanism"/>
    <property type="evidence" value="ECO:0007669"/>
    <property type="project" value="TreeGrafter"/>
</dbReference>
<evidence type="ECO:0000256" key="6">
    <source>
        <dbReference type="ARBA" id="ARBA00022989"/>
    </source>
</evidence>
<comment type="subunit">
    <text evidence="13">F-type ATPases have 2 components, F(1) - the catalytic core - and F(0) - the membrane proton channel. F(1) has five subunits: alpha(3), beta(3), gamma(1), delta(1), epsilon(1). F(0) has three main subunits: a(1), b(2) and c(10-14). The alpha and beta chains form an alternating ring which encloses part of the gamma chain. F(1) is attached to F(0) by a central stalk formed by the gamma and epsilon chains, while a peripheral stalk is formed by the delta and b chains.</text>
</comment>
<dbReference type="InterPro" id="IPR050059">
    <property type="entry name" value="ATP_synthase_B_chain"/>
</dbReference>
<reference evidence="16" key="1">
    <citation type="submission" date="2016-10" db="EMBL/GenBank/DDBJ databases">
        <authorList>
            <person name="Varghese N."/>
            <person name="Submissions S."/>
        </authorList>
    </citation>
    <scope>NUCLEOTIDE SEQUENCE [LARGE SCALE GENOMIC DNA]</scope>
    <source>
        <strain evidence="16">DSM 5918</strain>
    </source>
</reference>
<evidence type="ECO:0000313" key="16">
    <source>
        <dbReference type="Proteomes" id="UP000198635"/>
    </source>
</evidence>
<keyword evidence="8 13" id="KW-0472">Membrane</keyword>
<accession>A0A1I3T0H4</accession>
<evidence type="ECO:0000256" key="13">
    <source>
        <dbReference type="HAMAP-Rule" id="MF_01398"/>
    </source>
</evidence>
<keyword evidence="14" id="KW-0175">Coiled coil</keyword>
<dbReference type="OrthoDB" id="466272at2"/>
<dbReference type="EMBL" id="FORX01000005">
    <property type="protein sequence ID" value="SFJ64160.1"/>
    <property type="molecule type" value="Genomic_DNA"/>
</dbReference>
<dbReference type="CDD" id="cd06503">
    <property type="entry name" value="ATP-synt_Fo_b"/>
    <property type="match status" value="1"/>
</dbReference>
<dbReference type="PANTHER" id="PTHR33445">
    <property type="entry name" value="ATP SYNTHASE SUBUNIT B', CHLOROPLASTIC"/>
    <property type="match status" value="1"/>
</dbReference>
<name>A0A1I3T0H4_9BACT</name>
<dbReference type="RefSeq" id="WP_092373435.1">
    <property type="nucleotide sequence ID" value="NZ_FORX01000005.1"/>
</dbReference>